<comment type="caution">
    <text evidence="2">The sequence shown here is derived from an EMBL/GenBank/DDBJ whole genome shotgun (WGS) entry which is preliminary data.</text>
</comment>
<organism evidence="2 3">
    <name type="scientific">Symbiodinium microadriaticum</name>
    <name type="common">Dinoflagellate</name>
    <name type="synonym">Zooxanthella microadriatica</name>
    <dbReference type="NCBI Taxonomy" id="2951"/>
    <lineage>
        <taxon>Eukaryota</taxon>
        <taxon>Sar</taxon>
        <taxon>Alveolata</taxon>
        <taxon>Dinophyceae</taxon>
        <taxon>Suessiales</taxon>
        <taxon>Symbiodiniaceae</taxon>
        <taxon>Symbiodinium</taxon>
    </lineage>
</organism>
<proteinExistence type="predicted"/>
<keyword evidence="3" id="KW-1185">Reference proteome</keyword>
<dbReference type="AlphaFoldDB" id="A0A1Q9EVP8"/>
<reference evidence="2 3" key="1">
    <citation type="submission" date="2016-02" db="EMBL/GenBank/DDBJ databases">
        <title>Genome analysis of coral dinoflagellate symbionts highlights evolutionary adaptations to a symbiotic lifestyle.</title>
        <authorList>
            <person name="Aranda M."/>
            <person name="Li Y."/>
            <person name="Liew Y.J."/>
            <person name="Baumgarten S."/>
            <person name="Simakov O."/>
            <person name="Wilson M."/>
            <person name="Piel J."/>
            <person name="Ashoor H."/>
            <person name="Bougouffa S."/>
            <person name="Bajic V.B."/>
            <person name="Ryu T."/>
            <person name="Ravasi T."/>
            <person name="Bayer T."/>
            <person name="Micklem G."/>
            <person name="Kim H."/>
            <person name="Bhak J."/>
            <person name="Lajeunesse T.C."/>
            <person name="Voolstra C.R."/>
        </authorList>
    </citation>
    <scope>NUCLEOTIDE SEQUENCE [LARGE SCALE GENOMIC DNA]</scope>
    <source>
        <strain evidence="2 3">CCMP2467</strain>
    </source>
</reference>
<dbReference type="Proteomes" id="UP000186817">
    <property type="component" value="Unassembled WGS sequence"/>
</dbReference>
<sequence length="121" mass="13001">MKKGKPWENLRLLCRHRCGRPWLPTYVRGVLAQLQNLVLTEKIENSPVAAEVATAPVPHALAAAGGAEARPSAPRDGLLRKLQVPANVAAALRVPAVRFSGTRSNEPDVLAKARQGGRPQC</sequence>
<accession>A0A1Q9EVP8</accession>
<protein>
    <submittedName>
        <fullName evidence="2">Uncharacterized protein</fullName>
    </submittedName>
</protein>
<evidence type="ECO:0000256" key="1">
    <source>
        <dbReference type="SAM" id="MobiDB-lite"/>
    </source>
</evidence>
<gene>
    <name evidence="2" type="ORF">AK812_SmicGene4628</name>
</gene>
<name>A0A1Q9EVP8_SYMMI</name>
<evidence type="ECO:0000313" key="3">
    <source>
        <dbReference type="Proteomes" id="UP000186817"/>
    </source>
</evidence>
<dbReference type="EMBL" id="LSRX01000058">
    <property type="protein sequence ID" value="OLQ11472.1"/>
    <property type="molecule type" value="Genomic_DNA"/>
</dbReference>
<evidence type="ECO:0000313" key="2">
    <source>
        <dbReference type="EMBL" id="OLQ11472.1"/>
    </source>
</evidence>
<feature type="region of interest" description="Disordered" evidence="1">
    <location>
        <begin position="102"/>
        <end position="121"/>
    </location>
</feature>